<dbReference type="STRING" id="1125725.HMPREF1325_1109"/>
<proteinExistence type="predicted"/>
<accession>U1GSP6</accession>
<dbReference type="GO" id="GO:0044780">
    <property type="term" value="P:bacterial-type flagellum assembly"/>
    <property type="evidence" value="ECO:0007669"/>
    <property type="project" value="InterPro"/>
</dbReference>
<evidence type="ECO:0000313" key="1">
    <source>
        <dbReference type="EMBL" id="ERF59644.1"/>
    </source>
</evidence>
<dbReference type="InterPro" id="IPR036679">
    <property type="entry name" value="FlgN-like_sf"/>
</dbReference>
<name>U1GSP6_TRESO</name>
<dbReference type="PATRIC" id="fig|1125725.3.peg.2409"/>
<sequence length="144" mass="15944">MADISEMERLLLRENEILDRMLERQSALRAAVLQKKWDGVLESISAITKLTEAFEETEKARNALSAARSDEAKKASLPLLTQVRGKLVKSKTANKTLGNYIAVARDFIQSVLDEAFPQSGAMVYSKAGKIMRAKPSSVVVNTLY</sequence>
<dbReference type="SUPFAM" id="SSF140566">
    <property type="entry name" value="FlgN-like"/>
    <property type="match status" value="1"/>
</dbReference>
<dbReference type="Proteomes" id="UP000016412">
    <property type="component" value="Unassembled WGS sequence"/>
</dbReference>
<comment type="caution">
    <text evidence="1">The sequence shown here is derived from an EMBL/GenBank/DDBJ whole genome shotgun (WGS) entry which is preliminary data.</text>
</comment>
<organism evidence="1 2">
    <name type="scientific">Treponema socranskii subsp. socranskii VPI DR56BR1116 = ATCC 35536</name>
    <dbReference type="NCBI Taxonomy" id="1125725"/>
    <lineage>
        <taxon>Bacteria</taxon>
        <taxon>Pseudomonadati</taxon>
        <taxon>Spirochaetota</taxon>
        <taxon>Spirochaetia</taxon>
        <taxon>Spirochaetales</taxon>
        <taxon>Treponemataceae</taxon>
        <taxon>Treponema</taxon>
    </lineage>
</organism>
<dbReference type="eggNOG" id="ENOG5030UA7">
    <property type="taxonomic scope" value="Bacteria"/>
</dbReference>
<dbReference type="RefSeq" id="WP_021331376.1">
    <property type="nucleotide sequence ID" value="NZ_AUZJ01000064.1"/>
</dbReference>
<protein>
    <submittedName>
        <fullName evidence="1">FlgN protein</fullName>
    </submittedName>
</protein>
<evidence type="ECO:0000313" key="2">
    <source>
        <dbReference type="Proteomes" id="UP000016412"/>
    </source>
</evidence>
<gene>
    <name evidence="1" type="ORF">HMPREF1325_1109</name>
</gene>
<reference evidence="1 2" key="1">
    <citation type="submission" date="2013-08" db="EMBL/GenBank/DDBJ databases">
        <authorList>
            <person name="Durkin A.S."/>
            <person name="Haft D.R."/>
            <person name="McCorrison J."/>
            <person name="Torralba M."/>
            <person name="Gillis M."/>
            <person name="Haft D.H."/>
            <person name="Methe B."/>
            <person name="Sutton G."/>
            <person name="Nelson K.E."/>
        </authorList>
    </citation>
    <scope>NUCLEOTIDE SEQUENCE [LARGE SCALE GENOMIC DNA]</scope>
    <source>
        <strain evidence="1 2">VPI DR56BR1116</strain>
    </source>
</reference>
<dbReference type="EMBL" id="AUZJ01000064">
    <property type="protein sequence ID" value="ERF59644.1"/>
    <property type="molecule type" value="Genomic_DNA"/>
</dbReference>
<dbReference type="AlphaFoldDB" id="U1GSP6"/>